<dbReference type="Proteomes" id="UP000012960">
    <property type="component" value="Unplaced"/>
</dbReference>
<evidence type="ECO:0000313" key="3">
    <source>
        <dbReference type="EnsemblPlants" id="Ma05_p01410.1"/>
    </source>
</evidence>
<accession>A0A804IZN3</accession>
<dbReference type="EMBL" id="HG996470">
    <property type="protein sequence ID" value="CAG1837191.1"/>
    <property type="molecule type" value="Genomic_DNA"/>
</dbReference>
<name>A0A804IZN3_MUSAM</name>
<dbReference type="PANTHER" id="PTHR11926:SF1412">
    <property type="entry name" value="UDP-GLYCOSYLTRANSFERASE 83A1-LIKE"/>
    <property type="match status" value="1"/>
</dbReference>
<dbReference type="EnsemblPlants" id="Ma05_t01410.1">
    <property type="protein sequence ID" value="Ma05_p01410.1"/>
    <property type="gene ID" value="Ma05_g01410"/>
</dbReference>
<dbReference type="AlphaFoldDB" id="A0A804IZN3"/>
<evidence type="ECO:0000313" key="4">
    <source>
        <dbReference type="Proteomes" id="UP000012960"/>
    </source>
</evidence>
<organism evidence="3 4">
    <name type="scientific">Musa acuminata subsp. malaccensis</name>
    <name type="common">Wild banana</name>
    <name type="synonym">Musa malaccensis</name>
    <dbReference type="NCBI Taxonomy" id="214687"/>
    <lineage>
        <taxon>Eukaryota</taxon>
        <taxon>Viridiplantae</taxon>
        <taxon>Streptophyta</taxon>
        <taxon>Embryophyta</taxon>
        <taxon>Tracheophyta</taxon>
        <taxon>Spermatophyta</taxon>
        <taxon>Magnoliopsida</taxon>
        <taxon>Liliopsida</taxon>
        <taxon>Zingiberales</taxon>
        <taxon>Musaceae</taxon>
        <taxon>Musa</taxon>
    </lineage>
</organism>
<evidence type="ECO:0000313" key="2">
    <source>
        <dbReference type="EMBL" id="CAG1837191.1"/>
    </source>
</evidence>
<keyword evidence="4" id="KW-1185">Reference proteome</keyword>
<reference evidence="2" key="1">
    <citation type="submission" date="2021-03" db="EMBL/GenBank/DDBJ databases">
        <authorList>
            <consortium name="Genoscope - CEA"/>
            <person name="William W."/>
        </authorList>
    </citation>
    <scope>NUCLEOTIDE SEQUENCE</scope>
    <source>
        <strain evidence="2">Doubled-haploid Pahang</strain>
    </source>
</reference>
<protein>
    <submittedName>
        <fullName evidence="2">(wild Malaysian banana) hypothetical protein</fullName>
    </submittedName>
</protein>
<dbReference type="PANTHER" id="PTHR11926">
    <property type="entry name" value="GLUCOSYL/GLUCURONOSYL TRANSFERASES"/>
    <property type="match status" value="1"/>
</dbReference>
<gene>
    <name evidence="2" type="ORF">GSMUA_253680.1</name>
</gene>
<dbReference type="OMA" id="RYCTFTI"/>
<dbReference type="Gene3D" id="3.40.50.2000">
    <property type="entry name" value="Glycogen Phosphorylase B"/>
    <property type="match status" value="1"/>
</dbReference>
<sequence length="78" mass="8474">MSSRPHALVIPFPAQGHVIPFLALSHSLVEQGFQITFVNTEFNHDRVVAVLSDKSGDARGIHMVSIPDGLAPGEDRNK</sequence>
<reference evidence="3" key="2">
    <citation type="submission" date="2021-05" db="UniProtKB">
        <authorList>
            <consortium name="EnsemblPlants"/>
        </authorList>
    </citation>
    <scope>IDENTIFICATION</scope>
    <source>
        <strain evidence="3">subsp. malaccensis</strain>
    </source>
</reference>
<dbReference type="Gramene" id="Ma05_t01410.1">
    <property type="protein sequence ID" value="Ma05_p01410.1"/>
    <property type="gene ID" value="Ma05_g01410"/>
</dbReference>
<comment type="similarity">
    <text evidence="1">Belongs to the UDP-glycosyltransferase family.</text>
</comment>
<dbReference type="InParanoid" id="A0A804IZN3"/>
<dbReference type="SUPFAM" id="SSF53756">
    <property type="entry name" value="UDP-Glycosyltransferase/glycogen phosphorylase"/>
    <property type="match status" value="1"/>
</dbReference>
<proteinExistence type="inferred from homology"/>
<evidence type="ECO:0000256" key="1">
    <source>
        <dbReference type="ARBA" id="ARBA00009995"/>
    </source>
</evidence>